<dbReference type="KEGG" id="rer:RER_pREC1-00880"/>
<dbReference type="PATRIC" id="fig|234621.6.peg.98"/>
<feature type="region of interest" description="Disordered" evidence="1">
    <location>
        <begin position="1"/>
        <end position="41"/>
    </location>
</feature>
<evidence type="ECO:0000313" key="3">
    <source>
        <dbReference type="Proteomes" id="UP000002204"/>
    </source>
</evidence>
<dbReference type="Proteomes" id="UP000002204">
    <property type="component" value="Plasmid pREC1"/>
</dbReference>
<reference evidence="2 3" key="2">
    <citation type="journal article" date="2006" name="Environ. Microbiol.">
        <title>Sequence analysis of three plasmids harboured in Rhodococcus erythropolis strain PR4.</title>
        <authorList>
            <person name="Sekine M."/>
            <person name="Tanikawa S."/>
            <person name="Omata S."/>
            <person name="Saito M."/>
            <person name="Fujisawa T."/>
            <person name="Tsukatani N."/>
            <person name="Tajima T."/>
            <person name="Sekigawa T."/>
            <person name="Kosugi H."/>
            <person name="Matsuo Y."/>
            <person name="Nishiko R."/>
            <person name="Imamura K."/>
            <person name="Ito M."/>
            <person name="Narita H."/>
            <person name="Tago S."/>
            <person name="Fujita N."/>
            <person name="Harayama S."/>
        </authorList>
    </citation>
    <scope>NUCLEOTIDE SEQUENCE [LARGE SCALE GENOMIC DNA]</scope>
    <source>
        <strain evidence="3">PR4 / NBRC 100887</strain>
        <plasmid evidence="2 3">pREC1</plasmid>
    </source>
</reference>
<geneLocation type="plasmid" evidence="2 3">
    <name>pREC1</name>
</geneLocation>
<evidence type="ECO:0000313" key="2">
    <source>
        <dbReference type="EMBL" id="BAE46329.1"/>
    </source>
</evidence>
<keyword evidence="2" id="KW-0614">Plasmid</keyword>
<evidence type="ECO:0000256" key="1">
    <source>
        <dbReference type="SAM" id="MobiDB-lite"/>
    </source>
</evidence>
<sequence length="186" mass="20092">MRFPLFTSRRARSQGGTAVAARPSPNATVASPSPDSDRQDFDPERARLLVAWYGAQNLSLAVNAGQICCDGHRTPSRDPRSGVVASRESVETARKFFDHLAFARAVDKKAPTRENSAQLALLEDIYTAPRRDIVAEFLDLAAQRPTPHSRQVEAVAYEIGAELNLTQLDVLAIVAATGYGAGADES</sequence>
<accession>Q3L8Y4</accession>
<name>Q3L8Y4_RHOE4</name>
<gene>
    <name evidence="2" type="ordered locus">RER_pREC1-00880</name>
</gene>
<proteinExistence type="predicted"/>
<protein>
    <submittedName>
        <fullName evidence="2">Uncharacterized protein</fullName>
    </submittedName>
</protein>
<reference evidence="3" key="1">
    <citation type="submission" date="2005-03" db="EMBL/GenBank/DDBJ databases">
        <title>Comparison of the complete genome sequences of Rhodococcus erythropolis PR4 and Rhodococcus opacus B4.</title>
        <authorList>
            <person name="Takarada H."/>
            <person name="Sekine M."/>
            <person name="Hosoyama A."/>
            <person name="Yamada R."/>
            <person name="Fujisawa T."/>
            <person name="Omata S."/>
            <person name="Shimizu A."/>
            <person name="Tsukatani N."/>
            <person name="Tanikawa S."/>
            <person name="Fujita N."/>
            <person name="Harayama S."/>
        </authorList>
    </citation>
    <scope>NUCLEOTIDE SEQUENCE [LARGE SCALE GENOMIC DNA]</scope>
    <source>
        <strain evidence="3">PR4 / NBRC 100887</strain>
        <plasmid evidence="3">pREC1</plasmid>
    </source>
</reference>
<organism evidence="2 3">
    <name type="scientific">Rhodococcus erythropolis (strain PR4 / NBRC 100887)</name>
    <dbReference type="NCBI Taxonomy" id="234621"/>
    <lineage>
        <taxon>Bacteria</taxon>
        <taxon>Bacillati</taxon>
        <taxon>Actinomycetota</taxon>
        <taxon>Actinomycetes</taxon>
        <taxon>Mycobacteriales</taxon>
        <taxon>Nocardiaceae</taxon>
        <taxon>Rhodococcus</taxon>
        <taxon>Rhodococcus erythropolis group</taxon>
    </lineage>
</organism>
<dbReference type="HOGENOM" id="CLU_1453347_0_0_11"/>
<dbReference type="EMBL" id="AP008932">
    <property type="protein sequence ID" value="BAE46329.1"/>
    <property type="molecule type" value="Genomic_DNA"/>
</dbReference>
<dbReference type="RefSeq" id="WP_011331233.1">
    <property type="nucleotide sequence ID" value="NC_007486.1"/>
</dbReference>
<feature type="compositionally biased region" description="Polar residues" evidence="1">
    <location>
        <begin position="25"/>
        <end position="34"/>
    </location>
</feature>
<dbReference type="AlphaFoldDB" id="Q3L8Y4"/>